<feature type="transmembrane region" description="Helical" evidence="1">
    <location>
        <begin position="37"/>
        <end position="57"/>
    </location>
</feature>
<keyword evidence="1" id="KW-0812">Transmembrane</keyword>
<proteinExistence type="predicted"/>
<evidence type="ECO:0000256" key="1">
    <source>
        <dbReference type="SAM" id="Phobius"/>
    </source>
</evidence>
<reference evidence="2 3" key="1">
    <citation type="submission" date="2019-03" db="EMBL/GenBank/DDBJ databases">
        <title>Roseomonas sp. a novel Roseomonas species isolated from Sea whip Gorgonian.</title>
        <authorList>
            <person name="Li F."/>
            <person name="Pan X."/>
            <person name="Huang S."/>
            <person name="Li Z."/>
            <person name="Meng B."/>
        </authorList>
    </citation>
    <scope>NUCLEOTIDE SEQUENCE [LARGE SCALE GENOMIC DNA]</scope>
    <source>
        <strain evidence="2 3">M0104</strain>
    </source>
</reference>
<feature type="transmembrane region" description="Helical" evidence="1">
    <location>
        <begin position="12"/>
        <end position="31"/>
    </location>
</feature>
<comment type="caution">
    <text evidence="2">The sequence shown here is derived from an EMBL/GenBank/DDBJ whole genome shotgun (WGS) entry which is preliminary data.</text>
</comment>
<protein>
    <submittedName>
        <fullName evidence="2">Uncharacterized protein</fullName>
    </submittedName>
</protein>
<evidence type="ECO:0000313" key="3">
    <source>
        <dbReference type="Proteomes" id="UP000460715"/>
    </source>
</evidence>
<name>A0A845BHN1_9PROT</name>
<dbReference type="EMBL" id="SNVJ01000004">
    <property type="protein sequence ID" value="MXP62959.1"/>
    <property type="molecule type" value="Genomic_DNA"/>
</dbReference>
<dbReference type="RefSeq" id="WP_160936082.1">
    <property type="nucleotide sequence ID" value="NZ_SNVJ01000004.1"/>
</dbReference>
<keyword evidence="1" id="KW-1133">Transmembrane helix</keyword>
<keyword evidence="1" id="KW-0472">Membrane</keyword>
<gene>
    <name evidence="2" type="ORF">E0493_06285</name>
</gene>
<accession>A0A845BHN1</accession>
<dbReference type="Proteomes" id="UP000460715">
    <property type="component" value="Unassembled WGS sequence"/>
</dbReference>
<keyword evidence="3" id="KW-1185">Reference proteome</keyword>
<sequence length="131" mass="14109">MDTLRTLADHSIRRVLGCIALGIALVMLALASRPLLALQSGALLTAATWLGLWGAALQVPRQDLRRTALWRQLAVLAGEGAQRLRGSRGRQQLASVLAERLMWHADRAAFAAAALGSLALAFSGYRLLLQE</sequence>
<dbReference type="OrthoDB" id="7861438at2"/>
<evidence type="ECO:0000313" key="2">
    <source>
        <dbReference type="EMBL" id="MXP62959.1"/>
    </source>
</evidence>
<feature type="transmembrane region" description="Helical" evidence="1">
    <location>
        <begin position="108"/>
        <end position="128"/>
    </location>
</feature>
<organism evidence="2 3">
    <name type="scientific">Teichococcus coralli</name>
    <dbReference type="NCBI Taxonomy" id="2545983"/>
    <lineage>
        <taxon>Bacteria</taxon>
        <taxon>Pseudomonadati</taxon>
        <taxon>Pseudomonadota</taxon>
        <taxon>Alphaproteobacteria</taxon>
        <taxon>Acetobacterales</taxon>
        <taxon>Roseomonadaceae</taxon>
        <taxon>Roseomonas</taxon>
    </lineage>
</organism>
<dbReference type="AlphaFoldDB" id="A0A845BHN1"/>